<gene>
    <name evidence="2" type="ORF">SAMN02745941_02919</name>
</gene>
<name>A0A1M5ZF18_9CLOT</name>
<dbReference type="AlphaFoldDB" id="A0A1M5ZF18"/>
<accession>A0A1M5ZF18</accession>
<keyword evidence="1" id="KW-0472">Membrane</keyword>
<keyword evidence="1" id="KW-0812">Transmembrane</keyword>
<evidence type="ECO:0008006" key="4">
    <source>
        <dbReference type="Google" id="ProtNLM"/>
    </source>
</evidence>
<proteinExistence type="predicted"/>
<protein>
    <recommendedName>
        <fullName evidence="4">PsbP protein</fullName>
    </recommendedName>
</protein>
<sequence length="186" mass="21717">MNRKQLGVTIVLICLMGLLFVGQRIFNERFQSISLMNNNITDFTEYTDKDKEISFKLPSQWENGDRSLPGNYITYYKSFSDSSLGITGYVQLINYKGDDKALIEKDKEYIEGEIGNYSLDSYQSKNYKGYKASFIVTGENKRETFYDVYYLKIKGEKLVKFSFMVDGKYYKTNYQDIFKVLVDSVK</sequence>
<evidence type="ECO:0000313" key="2">
    <source>
        <dbReference type="EMBL" id="SHI22855.1"/>
    </source>
</evidence>
<evidence type="ECO:0000256" key="1">
    <source>
        <dbReference type="SAM" id="Phobius"/>
    </source>
</evidence>
<dbReference type="RefSeq" id="WP_073020511.1">
    <property type="nucleotide sequence ID" value="NZ_FQXU01000008.1"/>
</dbReference>
<organism evidence="2 3">
    <name type="scientific">Clostridium intestinale DSM 6191</name>
    <dbReference type="NCBI Taxonomy" id="1121320"/>
    <lineage>
        <taxon>Bacteria</taxon>
        <taxon>Bacillati</taxon>
        <taxon>Bacillota</taxon>
        <taxon>Clostridia</taxon>
        <taxon>Eubacteriales</taxon>
        <taxon>Clostridiaceae</taxon>
        <taxon>Clostridium</taxon>
    </lineage>
</organism>
<dbReference type="Proteomes" id="UP000184241">
    <property type="component" value="Unassembled WGS sequence"/>
</dbReference>
<feature type="transmembrane region" description="Helical" evidence="1">
    <location>
        <begin position="6"/>
        <end position="26"/>
    </location>
</feature>
<evidence type="ECO:0000313" key="3">
    <source>
        <dbReference type="Proteomes" id="UP000184241"/>
    </source>
</evidence>
<reference evidence="2 3" key="1">
    <citation type="submission" date="2016-11" db="EMBL/GenBank/DDBJ databases">
        <authorList>
            <person name="Jaros S."/>
            <person name="Januszkiewicz K."/>
            <person name="Wedrychowicz H."/>
        </authorList>
    </citation>
    <scope>NUCLEOTIDE SEQUENCE [LARGE SCALE GENOMIC DNA]</scope>
    <source>
        <strain evidence="2 3">DSM 6191</strain>
    </source>
</reference>
<keyword evidence="1" id="KW-1133">Transmembrane helix</keyword>
<dbReference type="EMBL" id="FQXU01000008">
    <property type="protein sequence ID" value="SHI22855.1"/>
    <property type="molecule type" value="Genomic_DNA"/>
</dbReference>